<name>A0A1H8A9T9_9SPHI</name>
<dbReference type="EMBL" id="FOCL01000001">
    <property type="protein sequence ID" value="SEM66307.1"/>
    <property type="molecule type" value="Genomic_DNA"/>
</dbReference>
<dbReference type="AlphaFoldDB" id="A0A1H8A9T9"/>
<organism evidence="1 2">
    <name type="scientific">Mucilaginibacter gossypiicola</name>
    <dbReference type="NCBI Taxonomy" id="551995"/>
    <lineage>
        <taxon>Bacteria</taxon>
        <taxon>Pseudomonadati</taxon>
        <taxon>Bacteroidota</taxon>
        <taxon>Sphingobacteriia</taxon>
        <taxon>Sphingobacteriales</taxon>
        <taxon>Sphingobacteriaceae</taxon>
        <taxon>Mucilaginibacter</taxon>
    </lineage>
</organism>
<proteinExistence type="predicted"/>
<reference evidence="2" key="1">
    <citation type="submission" date="2016-10" db="EMBL/GenBank/DDBJ databases">
        <authorList>
            <person name="Varghese N."/>
            <person name="Submissions S."/>
        </authorList>
    </citation>
    <scope>NUCLEOTIDE SEQUENCE [LARGE SCALE GENOMIC DNA]</scope>
    <source>
        <strain evidence="2">Gh-48</strain>
    </source>
</reference>
<protein>
    <submittedName>
        <fullName evidence="1">Uncharacterized protein</fullName>
    </submittedName>
</protein>
<dbReference type="Proteomes" id="UP000198942">
    <property type="component" value="Unassembled WGS sequence"/>
</dbReference>
<dbReference type="STRING" id="551995.SAMN05192574_101384"/>
<sequence>MVSEARKIWLNKPQRIADLVDAHEHYHVWARGTGKTEGPIARRSIKSQNAMPKGATGMVSATYMQALTRTLPPLEKAWQQYGYMPGVHYWAFQFPPKNLKIPRAIYHPRSPEHSIFWWNGHVRHLMSLDRPGLANGKTVDAIDGDEARFLNYTRYLDDIAPTNRGNREIFGHLACHHQVTFCTDMPADQSGKWILDKEKEMNRSAITQIINIQLAYNNLELEFGHPRTSQPRRQYLARKMRDYATVLNELRKGTVFYSEATSLDNIEVLGEEQFRQWKREMKPAVYERAILNKRIIQVEKGFYPQLDLDRHTYDAYDYGFIDNNIILTRQPDFAPDSRFDADVNKTKPLDIAFDCNGYFNCCTIGQEHTKEYRVLNAFYVKDEERLEELCQKVIAYYRFHPTKVLNLYYDHTFVGTDSSRVFSYADMINRAFTAKGWKVNMLYIGQQPKHDTRYRMWGAVLKEDDRRVVRVRFNKSNCAQLLIALQRAAVRQGNKGFEKDKRDESRIHTVPPEEATHFTDAFDTLYIGKFKHQVGYSMPVTDLLM</sequence>
<keyword evidence="2" id="KW-1185">Reference proteome</keyword>
<evidence type="ECO:0000313" key="2">
    <source>
        <dbReference type="Proteomes" id="UP000198942"/>
    </source>
</evidence>
<gene>
    <name evidence="1" type="ORF">SAMN05192574_101384</name>
</gene>
<dbReference type="OrthoDB" id="1151239at2"/>
<dbReference type="RefSeq" id="WP_091206875.1">
    <property type="nucleotide sequence ID" value="NZ_FOCL01000001.1"/>
</dbReference>
<evidence type="ECO:0000313" key="1">
    <source>
        <dbReference type="EMBL" id="SEM66307.1"/>
    </source>
</evidence>
<accession>A0A1H8A9T9</accession>